<dbReference type="Pfam" id="PF21058">
    <property type="entry name" value="Stereocilin"/>
    <property type="match status" value="1"/>
</dbReference>
<feature type="domain" description="Stereocilin LRR" evidence="4">
    <location>
        <begin position="22"/>
        <end position="227"/>
    </location>
</feature>
<evidence type="ECO:0000256" key="2">
    <source>
        <dbReference type="ARBA" id="ARBA00023180"/>
    </source>
</evidence>
<reference evidence="5" key="2">
    <citation type="submission" date="2019-11" db="UniProtKB">
        <authorList>
            <consortium name="Ensembl"/>
        </authorList>
    </citation>
    <scope>IDENTIFICATION</scope>
</reference>
<evidence type="ECO:0000313" key="5">
    <source>
        <dbReference type="Ensembl" id="ENSXETP00000017065"/>
    </source>
</evidence>
<evidence type="ECO:0000259" key="4">
    <source>
        <dbReference type="Pfam" id="PF21058"/>
    </source>
</evidence>
<accession>A0A5S6L4X6</accession>
<reference evidence="5" key="1">
    <citation type="journal article" date="2010" name="Science">
        <title>The genome of the Western clawed frog Xenopus tropicalis.</title>
        <authorList>
            <person name="Hellsten U."/>
            <person name="Harland R.M."/>
            <person name="Gilchrist M.J."/>
            <person name="Hendrix D."/>
            <person name="Jurka J."/>
            <person name="Kapitonov V."/>
            <person name="Ovcharenko I."/>
            <person name="Putnam N.H."/>
            <person name="Shu S."/>
            <person name="Taher L."/>
            <person name="Blitz I.L."/>
            <person name="Blumberg B."/>
            <person name="Dichmann D.S."/>
            <person name="Dubchak I."/>
            <person name="Amaya E."/>
            <person name="Detter J.C."/>
            <person name="Fletcher R."/>
            <person name="Gerhard D.S."/>
            <person name="Goodstein D."/>
            <person name="Graves T."/>
            <person name="Grigoriev I.V."/>
            <person name="Grimwood J."/>
            <person name="Kawashima T."/>
            <person name="Lindquist E."/>
            <person name="Lucas S.M."/>
            <person name="Mead P.E."/>
            <person name="Mitros T."/>
            <person name="Ogino H."/>
            <person name="Ohta Y."/>
            <person name="Poliakov A.V."/>
            <person name="Pollet N."/>
            <person name="Robert J."/>
            <person name="Salamov A."/>
            <person name="Sater A.K."/>
            <person name="Schmutz J."/>
            <person name="Terry A."/>
            <person name="Vize P.D."/>
            <person name="Warren W.C."/>
            <person name="Wells D."/>
            <person name="Wills A."/>
            <person name="Wilson R.K."/>
            <person name="Zimmerman L.B."/>
            <person name="Zorn A.M."/>
            <person name="Grainger R."/>
            <person name="Grammer T."/>
            <person name="Khokha M.K."/>
            <person name="Richardson P.M."/>
            <person name="Rokhsar D.S."/>
        </authorList>
    </citation>
    <scope>NUCLEOTIDE SEQUENCE [LARGE SCALE GENOMIC DNA]</scope>
    <source>
        <strain evidence="5">Nigerian</strain>
    </source>
</reference>
<dbReference type="InterPro" id="IPR026664">
    <property type="entry name" value="Stereocilin-rel"/>
</dbReference>
<dbReference type="Bgee" id="ENSXETG00000007814">
    <property type="expression patterns" value="Expressed in mesonephros and 6 other cell types or tissues"/>
</dbReference>
<dbReference type="PANTHER" id="PTHR23412:SF14">
    <property type="entry name" value="STEREOCILIN-RELATED"/>
    <property type="match status" value="1"/>
</dbReference>
<keyword evidence="2" id="KW-0325">Glycoprotein</keyword>
<sequence length="701" mass="78324">MYYFCLKTMFFFLFQVSKANGKGLEALTSMVIQKFPILTPKIFIDLAQFIPFMSVSDIVNFPPSLLANQSVILNKRGIVCSRLDAIRIYSPDMKLAQKRAFAKRLMQANMFGDISSWPPYFLRSIQPLLPYLPFCHFVQLTPDQIKLLADGWNDVKLEMVQGRHVALSLMNTSRDNTEDQLQSLGSFSCYLTYEDLEDILPLQYPLRQLEKNLLECINEGIISPFGRPTLDFIINHYCGIIGAFSRKCKACCFPSVSNSTLGSLANGIECDILQQLNTIAEIREVAIYLHGIPSGLHKEINVEELNLLGPLIGYVGEENVAHINRRHLLLNLEELASYCLSDEFISQLGNMLTEEDMLGYLSVKKTLYNTNGVTNAREELLFSGYSSVKNDLPSTEPIPTCADMRVTFPSAWTAAQITGMAASEFEDCLGLICRDTELTGEQARAALAKIKQLFGPVKTMSPVLILQMGNLPMHINDKELQEMEIPDWGVVSYLSHMENWTPKQMRILVSSILRQTRKTASDLDLTELTALGHLICGLGVEDLKKINTREFSQAAVFVGTLKLKCSETQLETLAELLTSSSAFGVVSRWGPEIFTEIGTLAAGLPDIVLSSVIRDQIKGLTPSAISLIPAQKFAVVFSPAQLSVFTSDQAAAVTPEQYDHLNYQQRQAISTAKYEGDVHQDPRGPEFFRPTWWRADNGSQF</sequence>
<gene>
    <name evidence="5" type="primary">calml4</name>
</gene>
<proteinExistence type="predicted"/>
<organism evidence="5">
    <name type="scientific">Xenopus tropicalis</name>
    <name type="common">Western clawed frog</name>
    <name type="synonym">Silurana tropicalis</name>
    <dbReference type="NCBI Taxonomy" id="8364"/>
    <lineage>
        <taxon>Eukaryota</taxon>
        <taxon>Metazoa</taxon>
        <taxon>Chordata</taxon>
        <taxon>Craniata</taxon>
        <taxon>Vertebrata</taxon>
        <taxon>Euteleostomi</taxon>
        <taxon>Amphibia</taxon>
        <taxon>Batrachia</taxon>
        <taxon>Anura</taxon>
        <taxon>Pipoidea</taxon>
        <taxon>Pipidae</taxon>
        <taxon>Xenopodinae</taxon>
        <taxon>Xenopus</taxon>
        <taxon>Silurana</taxon>
    </lineage>
</organism>
<protein>
    <submittedName>
        <fullName evidence="5">Calmodulin-like protein 4</fullName>
    </submittedName>
</protein>
<dbReference type="Xenbase" id="XB-GENE-5936220">
    <property type="gene designation" value="calml4"/>
</dbReference>
<evidence type="ECO:0000256" key="3">
    <source>
        <dbReference type="SAM" id="SignalP"/>
    </source>
</evidence>
<dbReference type="PANTHER" id="PTHR23412">
    <property type="entry name" value="STEREOCILIN RELATED"/>
    <property type="match status" value="1"/>
</dbReference>
<dbReference type="GeneTree" id="ENSGT00940000157859"/>
<dbReference type="InterPro" id="IPR048992">
    <property type="entry name" value="Stereocilin_LRR"/>
</dbReference>
<keyword evidence="1 3" id="KW-0732">Signal</keyword>
<dbReference type="Ensembl" id="ENSXETT00000017065">
    <property type="protein sequence ID" value="ENSXETP00000017065"/>
    <property type="gene ID" value="ENSXETG00000007814"/>
</dbReference>
<name>A0A5S6L4X6_XENTR</name>
<feature type="chain" id="PRO_5030137670" evidence="3">
    <location>
        <begin position="22"/>
        <end position="701"/>
    </location>
</feature>
<evidence type="ECO:0000256" key="1">
    <source>
        <dbReference type="ARBA" id="ARBA00022729"/>
    </source>
</evidence>
<dbReference type="AlphaFoldDB" id="A0A5S6L4X6"/>
<feature type="signal peptide" evidence="3">
    <location>
        <begin position="1"/>
        <end position="21"/>
    </location>
</feature>